<name>A0AAW0R0N9_9PEZI</name>
<keyword evidence="2" id="KW-0813">Transport</keyword>
<feature type="compositionally biased region" description="Basic and acidic residues" evidence="6">
    <location>
        <begin position="1"/>
        <end position="26"/>
    </location>
</feature>
<feature type="domain" description="Major facilitator superfamily (MFS) profile" evidence="8">
    <location>
        <begin position="57"/>
        <end position="533"/>
    </location>
</feature>
<evidence type="ECO:0000256" key="2">
    <source>
        <dbReference type="ARBA" id="ARBA00022448"/>
    </source>
</evidence>
<dbReference type="PROSITE" id="PS50850">
    <property type="entry name" value="MFS"/>
    <property type="match status" value="1"/>
</dbReference>
<feature type="region of interest" description="Disordered" evidence="6">
    <location>
        <begin position="540"/>
        <end position="559"/>
    </location>
</feature>
<dbReference type="SUPFAM" id="SSF103473">
    <property type="entry name" value="MFS general substrate transporter"/>
    <property type="match status" value="1"/>
</dbReference>
<dbReference type="Gene3D" id="1.20.1720.10">
    <property type="entry name" value="Multidrug resistance protein D"/>
    <property type="match status" value="1"/>
</dbReference>
<evidence type="ECO:0000259" key="8">
    <source>
        <dbReference type="PROSITE" id="PS50850"/>
    </source>
</evidence>
<evidence type="ECO:0000256" key="5">
    <source>
        <dbReference type="ARBA" id="ARBA00023136"/>
    </source>
</evidence>
<feature type="transmembrane region" description="Helical" evidence="7">
    <location>
        <begin position="417"/>
        <end position="442"/>
    </location>
</feature>
<comment type="caution">
    <text evidence="9">The sequence shown here is derived from an EMBL/GenBank/DDBJ whole genome shotgun (WGS) entry which is preliminary data.</text>
</comment>
<dbReference type="Pfam" id="PF07690">
    <property type="entry name" value="MFS_1"/>
    <property type="match status" value="1"/>
</dbReference>
<evidence type="ECO:0000256" key="3">
    <source>
        <dbReference type="ARBA" id="ARBA00022692"/>
    </source>
</evidence>
<dbReference type="Proteomes" id="UP001392437">
    <property type="component" value="Unassembled WGS sequence"/>
</dbReference>
<evidence type="ECO:0000256" key="6">
    <source>
        <dbReference type="SAM" id="MobiDB-lite"/>
    </source>
</evidence>
<proteinExistence type="predicted"/>
<feature type="transmembrane region" description="Helical" evidence="7">
    <location>
        <begin position="55"/>
        <end position="81"/>
    </location>
</feature>
<evidence type="ECO:0000313" key="9">
    <source>
        <dbReference type="EMBL" id="KAK8120793.1"/>
    </source>
</evidence>
<dbReference type="InterPro" id="IPR011701">
    <property type="entry name" value="MFS"/>
</dbReference>
<dbReference type="EMBL" id="JAQQWP010000004">
    <property type="protein sequence ID" value="KAK8120793.1"/>
    <property type="molecule type" value="Genomic_DNA"/>
</dbReference>
<feature type="compositionally biased region" description="Basic and acidic residues" evidence="6">
    <location>
        <begin position="540"/>
        <end position="549"/>
    </location>
</feature>
<feature type="transmembrane region" description="Helical" evidence="7">
    <location>
        <begin position="212"/>
        <end position="232"/>
    </location>
</feature>
<dbReference type="InterPro" id="IPR020846">
    <property type="entry name" value="MFS_dom"/>
</dbReference>
<feature type="transmembrane region" description="Helical" evidence="7">
    <location>
        <begin position="185"/>
        <end position="206"/>
    </location>
</feature>
<gene>
    <name evidence="9" type="ORF">PG999_004913</name>
</gene>
<dbReference type="CDD" id="cd17476">
    <property type="entry name" value="MFS_Amf1_MDR_like"/>
    <property type="match status" value="1"/>
</dbReference>
<feature type="transmembrane region" description="Helical" evidence="7">
    <location>
        <begin position="252"/>
        <end position="271"/>
    </location>
</feature>
<feature type="region of interest" description="Disordered" evidence="6">
    <location>
        <begin position="1"/>
        <end position="44"/>
    </location>
</feature>
<feature type="transmembrane region" description="Helical" evidence="7">
    <location>
        <begin position="283"/>
        <end position="304"/>
    </location>
</feature>
<evidence type="ECO:0000313" key="10">
    <source>
        <dbReference type="Proteomes" id="UP001392437"/>
    </source>
</evidence>
<dbReference type="AlphaFoldDB" id="A0AAW0R0N9"/>
<evidence type="ECO:0000256" key="4">
    <source>
        <dbReference type="ARBA" id="ARBA00022989"/>
    </source>
</evidence>
<dbReference type="PANTHER" id="PTHR42718:SF9">
    <property type="entry name" value="MAJOR FACILITATOR SUPERFAMILY MULTIDRUG TRANSPORTER MFSC"/>
    <property type="match status" value="1"/>
</dbReference>
<dbReference type="PANTHER" id="PTHR42718">
    <property type="entry name" value="MAJOR FACILITATOR SUPERFAMILY MULTIDRUG TRANSPORTER MFSC"/>
    <property type="match status" value="1"/>
</dbReference>
<keyword evidence="4 7" id="KW-1133">Transmembrane helix</keyword>
<accession>A0AAW0R0N9</accession>
<evidence type="ECO:0000256" key="1">
    <source>
        <dbReference type="ARBA" id="ARBA00004141"/>
    </source>
</evidence>
<dbReference type="Gene3D" id="1.20.1250.20">
    <property type="entry name" value="MFS general substrate transporter like domains"/>
    <property type="match status" value="1"/>
</dbReference>
<organism evidence="9 10">
    <name type="scientific">Apiospora kogelbergensis</name>
    <dbReference type="NCBI Taxonomy" id="1337665"/>
    <lineage>
        <taxon>Eukaryota</taxon>
        <taxon>Fungi</taxon>
        <taxon>Dikarya</taxon>
        <taxon>Ascomycota</taxon>
        <taxon>Pezizomycotina</taxon>
        <taxon>Sordariomycetes</taxon>
        <taxon>Xylariomycetidae</taxon>
        <taxon>Amphisphaeriales</taxon>
        <taxon>Apiosporaceae</taxon>
        <taxon>Apiospora</taxon>
    </lineage>
</organism>
<comment type="subcellular location">
    <subcellularLocation>
        <location evidence="1">Membrane</location>
        <topology evidence="1">Multi-pass membrane protein</topology>
    </subcellularLocation>
</comment>
<protein>
    <recommendedName>
        <fullName evidence="8">Major facilitator superfamily (MFS) profile domain-containing protein</fullName>
    </recommendedName>
</protein>
<dbReference type="GO" id="GO:0022857">
    <property type="term" value="F:transmembrane transporter activity"/>
    <property type="evidence" value="ECO:0007669"/>
    <property type="project" value="InterPro"/>
</dbReference>
<keyword evidence="5 7" id="KW-0472">Membrane</keyword>
<feature type="transmembrane region" description="Helical" evidence="7">
    <location>
        <begin position="366"/>
        <end position="384"/>
    </location>
</feature>
<dbReference type="InterPro" id="IPR036259">
    <property type="entry name" value="MFS_trans_sf"/>
</dbReference>
<keyword evidence="10" id="KW-1185">Reference proteome</keyword>
<evidence type="ECO:0000256" key="7">
    <source>
        <dbReference type="SAM" id="Phobius"/>
    </source>
</evidence>
<keyword evidence="3 7" id="KW-0812">Transmembrane</keyword>
<reference evidence="9 10" key="1">
    <citation type="submission" date="2023-01" db="EMBL/GenBank/DDBJ databases">
        <title>Analysis of 21 Apiospora genomes using comparative genomics revels a genus with tremendous synthesis potential of carbohydrate active enzymes and secondary metabolites.</title>
        <authorList>
            <person name="Sorensen T."/>
        </authorList>
    </citation>
    <scope>NUCLEOTIDE SEQUENCE [LARGE SCALE GENOMIC DNA]</scope>
    <source>
        <strain evidence="9 10">CBS 117206</strain>
    </source>
</reference>
<feature type="transmembrane region" description="Helical" evidence="7">
    <location>
        <begin position="123"/>
        <end position="141"/>
    </location>
</feature>
<feature type="transmembrane region" description="Helical" evidence="7">
    <location>
        <begin position="325"/>
        <end position="346"/>
    </location>
</feature>
<feature type="transmembrane region" description="Helical" evidence="7">
    <location>
        <begin position="391"/>
        <end position="411"/>
    </location>
</feature>
<sequence>MMENKKSTPLLPDKRDVEKAENREDGSITDGNLPPGDTTGDGRAKTLPLSKCKSVALVATVTGAAFLNTLSIQAVVIILPTLGRELKIPDSRLQWVVSAYSLAFGCFLLLWGRIADLYGKRIIFILGSAFVAVTLVVNPFLPNEIAFDVFRGLQGLGAAANVPTAIGILGVTFPPGKAKNYAFSAYASGAPLGSIFGNLLGGIIASYANWKWVFGALAGISCVVTVAGVLFIPPQPPSPSFQGQNASLWKSVDWLGGFLITAGLLALLFALTEGNVVGWQTVWIYMLMVIAGLLIAIFAAWQWYLETHSSTRSPLMKVSIFKSGMFSMAMLIMGIFFAVFNDWIVYATYFFQDYQELSPLQTTLRFIPTGVCGVFVAIIVSRLISRVPTYILLMIGNVSVGLSCLLFAIPIPSDTSYFAFGFPAMILGVIGADITWPCLTLFTSASLPPENQALGGALINASGQLGRSIGLAITTAAQTAIMARERGVPVERSGKVLPWDPPSLVGLRDANWLNFAFAMFCTVLVGLTFRGTGIVGKIDKKPVDGRGEEAAPAGGDVRR</sequence>
<dbReference type="GO" id="GO:0016020">
    <property type="term" value="C:membrane"/>
    <property type="evidence" value="ECO:0007669"/>
    <property type="project" value="UniProtKB-SubCell"/>
</dbReference>
<feature type="transmembrane region" description="Helical" evidence="7">
    <location>
        <begin position="93"/>
        <end position="111"/>
    </location>
</feature>